<organism evidence="1">
    <name type="scientific">marine sediment metagenome</name>
    <dbReference type="NCBI Taxonomy" id="412755"/>
    <lineage>
        <taxon>unclassified sequences</taxon>
        <taxon>metagenomes</taxon>
        <taxon>ecological metagenomes</taxon>
    </lineage>
</organism>
<reference evidence="1" key="1">
    <citation type="journal article" date="2015" name="Nature">
        <title>Complex archaea that bridge the gap between prokaryotes and eukaryotes.</title>
        <authorList>
            <person name="Spang A."/>
            <person name="Saw J.H."/>
            <person name="Jorgensen S.L."/>
            <person name="Zaremba-Niedzwiedzka K."/>
            <person name="Martijn J."/>
            <person name="Lind A.E."/>
            <person name="van Eijk R."/>
            <person name="Schleper C."/>
            <person name="Guy L."/>
            <person name="Ettema T.J."/>
        </authorList>
    </citation>
    <scope>NUCLEOTIDE SEQUENCE</scope>
</reference>
<protein>
    <submittedName>
        <fullName evidence="1">Uncharacterized protein</fullName>
    </submittedName>
</protein>
<sequence length="67" mass="7716">MGEKLEAMQYCVNCGAELGRYQHYHGDMESCGEPECRQELRAQYEMREAEARERAERDGFGLYGGYG</sequence>
<name>A0A0F8WYT4_9ZZZZ</name>
<gene>
    <name evidence="1" type="ORF">LCGC14_3010310</name>
</gene>
<comment type="caution">
    <text evidence="1">The sequence shown here is derived from an EMBL/GenBank/DDBJ whole genome shotgun (WGS) entry which is preliminary data.</text>
</comment>
<accession>A0A0F8WYT4</accession>
<evidence type="ECO:0000313" key="1">
    <source>
        <dbReference type="EMBL" id="KKK61838.1"/>
    </source>
</evidence>
<dbReference type="AlphaFoldDB" id="A0A0F8WYT4"/>
<dbReference type="EMBL" id="LAZR01062290">
    <property type="protein sequence ID" value="KKK61838.1"/>
    <property type="molecule type" value="Genomic_DNA"/>
</dbReference>
<proteinExistence type="predicted"/>